<comment type="caution">
    <text evidence="2">The sequence shown here is derived from an EMBL/GenBank/DDBJ whole genome shotgun (WGS) entry which is preliminary data.</text>
</comment>
<sequence>TSVKQHTTQSTRTLHHPSKNDMGSLKLKNFYFYVSEEKSVDSFKKNGLKMWGLVYEKFLEEFFIKEKKNF</sequence>
<dbReference type="EMBL" id="JBHTHQ010000015">
    <property type="protein sequence ID" value="MFD0704733.1"/>
    <property type="molecule type" value="Genomic_DNA"/>
</dbReference>
<organism evidence="2 3">
    <name type="scientific">Alloscardovia venturai</name>
    <dbReference type="NCBI Taxonomy" id="1769421"/>
    <lineage>
        <taxon>Bacteria</taxon>
        <taxon>Bacillati</taxon>
        <taxon>Actinomycetota</taxon>
        <taxon>Actinomycetes</taxon>
        <taxon>Bifidobacteriales</taxon>
        <taxon>Bifidobacteriaceae</taxon>
        <taxon>Alloscardovia</taxon>
    </lineage>
</organism>
<evidence type="ECO:0000256" key="1">
    <source>
        <dbReference type="SAM" id="MobiDB-lite"/>
    </source>
</evidence>
<keyword evidence="3" id="KW-1185">Reference proteome</keyword>
<feature type="non-terminal residue" evidence="2">
    <location>
        <position position="1"/>
    </location>
</feature>
<dbReference type="Proteomes" id="UP001597036">
    <property type="component" value="Unassembled WGS sequence"/>
</dbReference>
<reference evidence="3" key="1">
    <citation type="journal article" date="2019" name="Int. J. Syst. Evol. Microbiol.">
        <title>The Global Catalogue of Microorganisms (GCM) 10K type strain sequencing project: providing services to taxonomists for standard genome sequencing and annotation.</title>
        <authorList>
            <consortium name="The Broad Institute Genomics Platform"/>
            <consortium name="The Broad Institute Genome Sequencing Center for Infectious Disease"/>
            <person name="Wu L."/>
            <person name="Ma J."/>
        </authorList>
    </citation>
    <scope>NUCLEOTIDE SEQUENCE [LARGE SCALE GENOMIC DNA]</scope>
    <source>
        <strain evidence="3">CCM 8604</strain>
    </source>
</reference>
<feature type="compositionally biased region" description="Polar residues" evidence="1">
    <location>
        <begin position="1"/>
        <end position="12"/>
    </location>
</feature>
<feature type="region of interest" description="Disordered" evidence="1">
    <location>
        <begin position="1"/>
        <end position="20"/>
    </location>
</feature>
<evidence type="ECO:0000313" key="2">
    <source>
        <dbReference type="EMBL" id="MFD0704733.1"/>
    </source>
</evidence>
<dbReference type="RefSeq" id="WP_377938451.1">
    <property type="nucleotide sequence ID" value="NZ_JBHTHQ010000015.1"/>
</dbReference>
<proteinExistence type="predicted"/>
<protein>
    <submittedName>
        <fullName evidence="2">Uncharacterized protein</fullName>
    </submittedName>
</protein>
<name>A0ABW2Y4S5_9BIFI</name>
<accession>A0ABW2Y4S5</accession>
<gene>
    <name evidence="2" type="ORF">ACFQY8_03085</name>
</gene>
<evidence type="ECO:0000313" key="3">
    <source>
        <dbReference type="Proteomes" id="UP001597036"/>
    </source>
</evidence>